<accession>A0ACA9SNT6</accession>
<sequence length="50" mass="5760">MPVIKVTYQSTVRRFSIAETTTWAELESNLRTLFCLPPTLSFSLSYTDED</sequence>
<comment type="caution">
    <text evidence="1">The sequence shown here is derived from an EMBL/GenBank/DDBJ whole genome shotgun (WGS) entry which is preliminary data.</text>
</comment>
<gene>
    <name evidence="1" type="ORF">RPERSI_LOCUS32281</name>
</gene>
<proteinExistence type="predicted"/>
<reference evidence="1" key="1">
    <citation type="submission" date="2021-06" db="EMBL/GenBank/DDBJ databases">
        <authorList>
            <person name="Kallberg Y."/>
            <person name="Tangrot J."/>
            <person name="Rosling A."/>
        </authorList>
    </citation>
    <scope>NUCLEOTIDE SEQUENCE</scope>
    <source>
        <strain evidence="1">MA461A</strain>
    </source>
</reference>
<feature type="non-terminal residue" evidence="1">
    <location>
        <position position="50"/>
    </location>
</feature>
<keyword evidence="2" id="KW-1185">Reference proteome</keyword>
<name>A0ACA9SNT6_9GLOM</name>
<evidence type="ECO:0000313" key="2">
    <source>
        <dbReference type="Proteomes" id="UP000789920"/>
    </source>
</evidence>
<dbReference type="Proteomes" id="UP000789920">
    <property type="component" value="Unassembled WGS sequence"/>
</dbReference>
<evidence type="ECO:0000313" key="1">
    <source>
        <dbReference type="EMBL" id="CAG8842349.1"/>
    </source>
</evidence>
<dbReference type="EMBL" id="CAJVQC010133908">
    <property type="protein sequence ID" value="CAG8842349.1"/>
    <property type="molecule type" value="Genomic_DNA"/>
</dbReference>
<organism evidence="1 2">
    <name type="scientific">Racocetra persica</name>
    <dbReference type="NCBI Taxonomy" id="160502"/>
    <lineage>
        <taxon>Eukaryota</taxon>
        <taxon>Fungi</taxon>
        <taxon>Fungi incertae sedis</taxon>
        <taxon>Mucoromycota</taxon>
        <taxon>Glomeromycotina</taxon>
        <taxon>Glomeromycetes</taxon>
        <taxon>Diversisporales</taxon>
        <taxon>Gigasporaceae</taxon>
        <taxon>Racocetra</taxon>
    </lineage>
</organism>
<protein>
    <submittedName>
        <fullName evidence="1">17136_t:CDS:1</fullName>
    </submittedName>
</protein>